<dbReference type="Gene3D" id="3.90.550.10">
    <property type="entry name" value="Spore Coat Polysaccharide Biosynthesis Protein SpsA, Chain A"/>
    <property type="match status" value="1"/>
</dbReference>
<dbReference type="InterPro" id="IPR050065">
    <property type="entry name" value="GlmU-like"/>
</dbReference>
<keyword evidence="2" id="KW-0548">Nucleotidyltransferase</keyword>
<dbReference type="Proteomes" id="UP000317894">
    <property type="component" value="Unassembled WGS sequence"/>
</dbReference>
<dbReference type="PANTHER" id="PTHR43584:SF8">
    <property type="entry name" value="N-ACETYLMURAMATE ALPHA-1-PHOSPHATE URIDYLYLTRANSFERASE"/>
    <property type="match status" value="1"/>
</dbReference>
<dbReference type="GO" id="GO:0016779">
    <property type="term" value="F:nucleotidyltransferase activity"/>
    <property type="evidence" value="ECO:0007669"/>
    <property type="project" value="UniProtKB-KW"/>
</dbReference>
<feature type="domain" description="MobA-like NTP transferase" evidence="4">
    <location>
        <begin position="3"/>
        <end position="136"/>
    </location>
</feature>
<protein>
    <submittedName>
        <fullName evidence="5">Nucleotidyltransferase</fullName>
    </submittedName>
</protein>
<accession>A0A552UGV8</accession>
<sequence length="229" mass="23949">MQAVILAAGQGTRLRDASPVKPLTPVAGRPLILNTLDRLRAGGATSAVIVLGYAGEQVRAVLEAADTLPLTLVDNPGWAAPNGVSLAAAAPHLEARALLCMADHLVAPALYAAMIAHDLGDDALALGIDRRLGHPWVDEDDVTRVATRAARIVGIGKQIPVYDAYDCGVFVITPVLTDTLAGLDNPGLSDGVRALAARDRAATVDISQHDWLDIDDPRALALAEAWLAE</sequence>
<dbReference type="RefSeq" id="WP_143555004.1">
    <property type="nucleotide sequence ID" value="NZ_VJWA01000001.1"/>
</dbReference>
<dbReference type="Pfam" id="PF12804">
    <property type="entry name" value="NTP_transf_3"/>
    <property type="match status" value="1"/>
</dbReference>
<dbReference type="InterPro" id="IPR025877">
    <property type="entry name" value="MobA-like_NTP_Trfase"/>
</dbReference>
<evidence type="ECO:0000259" key="4">
    <source>
        <dbReference type="Pfam" id="PF12804"/>
    </source>
</evidence>
<evidence type="ECO:0000256" key="2">
    <source>
        <dbReference type="ARBA" id="ARBA00022695"/>
    </source>
</evidence>
<proteinExistence type="predicted"/>
<organism evidence="5 6">
    <name type="scientific">Glacieibacterium frigidum</name>
    <dbReference type="NCBI Taxonomy" id="2593303"/>
    <lineage>
        <taxon>Bacteria</taxon>
        <taxon>Pseudomonadati</taxon>
        <taxon>Pseudomonadota</taxon>
        <taxon>Alphaproteobacteria</taxon>
        <taxon>Sphingomonadales</taxon>
        <taxon>Sphingosinicellaceae</taxon>
        <taxon>Glacieibacterium</taxon>
    </lineage>
</organism>
<reference evidence="5 6" key="1">
    <citation type="submission" date="2019-07" db="EMBL/GenBank/DDBJ databases">
        <title>Novel species isolated from glacier.</title>
        <authorList>
            <person name="Liu Q."/>
            <person name="Xin Y.-H."/>
        </authorList>
    </citation>
    <scope>NUCLEOTIDE SEQUENCE [LARGE SCALE GENOMIC DNA]</scope>
    <source>
        <strain evidence="5 6">LB1R16</strain>
    </source>
</reference>
<evidence type="ECO:0000256" key="3">
    <source>
        <dbReference type="ARBA" id="ARBA00022842"/>
    </source>
</evidence>
<evidence type="ECO:0000256" key="1">
    <source>
        <dbReference type="ARBA" id="ARBA00022679"/>
    </source>
</evidence>
<dbReference type="OrthoDB" id="9814110at2"/>
<evidence type="ECO:0000313" key="5">
    <source>
        <dbReference type="EMBL" id="TRW17459.1"/>
    </source>
</evidence>
<keyword evidence="6" id="KW-1185">Reference proteome</keyword>
<dbReference type="PANTHER" id="PTHR43584">
    <property type="entry name" value="NUCLEOTIDYL TRANSFERASE"/>
    <property type="match status" value="1"/>
</dbReference>
<comment type="caution">
    <text evidence="5">The sequence shown here is derived from an EMBL/GenBank/DDBJ whole genome shotgun (WGS) entry which is preliminary data.</text>
</comment>
<keyword evidence="1 5" id="KW-0808">Transferase</keyword>
<dbReference type="SUPFAM" id="SSF53448">
    <property type="entry name" value="Nucleotide-diphospho-sugar transferases"/>
    <property type="match status" value="1"/>
</dbReference>
<dbReference type="AlphaFoldDB" id="A0A552UGV8"/>
<evidence type="ECO:0000313" key="6">
    <source>
        <dbReference type="Proteomes" id="UP000317894"/>
    </source>
</evidence>
<dbReference type="EMBL" id="VJWA01000001">
    <property type="protein sequence ID" value="TRW17459.1"/>
    <property type="molecule type" value="Genomic_DNA"/>
</dbReference>
<dbReference type="InterPro" id="IPR029044">
    <property type="entry name" value="Nucleotide-diphossugar_trans"/>
</dbReference>
<gene>
    <name evidence="5" type="ORF">FMM06_04655</name>
</gene>
<keyword evidence="3" id="KW-0460">Magnesium</keyword>
<name>A0A552UGV8_9SPHN</name>